<evidence type="ECO:0000313" key="2">
    <source>
        <dbReference type="Proteomes" id="UP001434883"/>
    </source>
</evidence>
<comment type="caution">
    <text evidence="1">The sequence shown here is derived from an EMBL/GenBank/DDBJ whole genome shotgun (WGS) entry which is preliminary data.</text>
</comment>
<dbReference type="EMBL" id="JAHRIN010058837">
    <property type="protein sequence ID" value="MEQ2211223.1"/>
    <property type="molecule type" value="Genomic_DNA"/>
</dbReference>
<accession>A0ABV0RUN6</accession>
<evidence type="ECO:0000313" key="1">
    <source>
        <dbReference type="EMBL" id="MEQ2211223.1"/>
    </source>
</evidence>
<gene>
    <name evidence="1" type="ORF">XENOCAPTIV_009077</name>
</gene>
<protein>
    <submittedName>
        <fullName evidence="1">Uncharacterized protein</fullName>
    </submittedName>
</protein>
<sequence>MPKWSSTSLPVCGEGLWSAAISSVAPDRSRYQSCSHSRLVLKAEGMTHRFAQECLFVHTVIPEPNLPFNTPPFRFCSSVQSVLHLFSQFCFGHFTKVKLIIQEDHIKMLNFNMKCINMKWMQYENDQHGE</sequence>
<dbReference type="Proteomes" id="UP001434883">
    <property type="component" value="Unassembled WGS sequence"/>
</dbReference>
<keyword evidence="2" id="KW-1185">Reference proteome</keyword>
<organism evidence="1 2">
    <name type="scientific">Xenoophorus captivus</name>
    <dbReference type="NCBI Taxonomy" id="1517983"/>
    <lineage>
        <taxon>Eukaryota</taxon>
        <taxon>Metazoa</taxon>
        <taxon>Chordata</taxon>
        <taxon>Craniata</taxon>
        <taxon>Vertebrata</taxon>
        <taxon>Euteleostomi</taxon>
        <taxon>Actinopterygii</taxon>
        <taxon>Neopterygii</taxon>
        <taxon>Teleostei</taxon>
        <taxon>Neoteleostei</taxon>
        <taxon>Acanthomorphata</taxon>
        <taxon>Ovalentaria</taxon>
        <taxon>Atherinomorphae</taxon>
        <taxon>Cyprinodontiformes</taxon>
        <taxon>Goodeidae</taxon>
        <taxon>Xenoophorus</taxon>
    </lineage>
</organism>
<reference evidence="1 2" key="1">
    <citation type="submission" date="2021-06" db="EMBL/GenBank/DDBJ databases">
        <authorList>
            <person name="Palmer J.M."/>
        </authorList>
    </citation>
    <scope>NUCLEOTIDE SEQUENCE [LARGE SCALE GENOMIC DNA]</scope>
    <source>
        <strain evidence="1 2">XC_2019</strain>
        <tissue evidence="1">Muscle</tissue>
    </source>
</reference>
<name>A0ABV0RUN6_9TELE</name>
<proteinExistence type="predicted"/>